<feature type="compositionally biased region" description="Low complexity" evidence="8">
    <location>
        <begin position="584"/>
        <end position="604"/>
    </location>
</feature>
<feature type="compositionally biased region" description="Low complexity" evidence="8">
    <location>
        <begin position="634"/>
        <end position="654"/>
    </location>
</feature>
<feature type="region of interest" description="Disordered" evidence="8">
    <location>
        <begin position="697"/>
        <end position="917"/>
    </location>
</feature>
<feature type="region of interest" description="Disordered" evidence="8">
    <location>
        <begin position="77"/>
        <end position="105"/>
    </location>
</feature>
<keyword evidence="5" id="KW-0808">Transferase</keyword>
<evidence type="ECO:0000313" key="11">
    <source>
        <dbReference type="EMBL" id="KAI9250474.1"/>
    </source>
</evidence>
<dbReference type="Proteomes" id="UP001209540">
    <property type="component" value="Unassembled WGS sequence"/>
</dbReference>
<dbReference type="InterPro" id="IPR054708">
    <property type="entry name" value="MTPAP-like_central"/>
</dbReference>
<dbReference type="Gene3D" id="3.30.460.10">
    <property type="entry name" value="Beta Polymerase, domain 2"/>
    <property type="match status" value="1"/>
</dbReference>
<comment type="cofactor">
    <cofactor evidence="1">
        <name>Mn(2+)</name>
        <dbReference type="ChEBI" id="CHEBI:29035"/>
    </cofactor>
</comment>
<dbReference type="PANTHER" id="PTHR12271:SF113">
    <property type="entry name" value="POLY(A) RNA POLYMERASE CID11"/>
    <property type="match status" value="1"/>
</dbReference>
<accession>A0AAD5P9I0</accession>
<feature type="compositionally biased region" description="Polar residues" evidence="8">
    <location>
        <begin position="94"/>
        <end position="105"/>
    </location>
</feature>
<evidence type="ECO:0000256" key="8">
    <source>
        <dbReference type="SAM" id="MobiDB-lite"/>
    </source>
</evidence>
<dbReference type="EC" id="2.7.7.19" evidence="4"/>
<dbReference type="Pfam" id="PF22600">
    <property type="entry name" value="MTPAP-like_central"/>
    <property type="match status" value="2"/>
</dbReference>
<evidence type="ECO:0000256" key="2">
    <source>
        <dbReference type="ARBA" id="ARBA00001946"/>
    </source>
</evidence>
<comment type="similarity">
    <text evidence="3">Belongs to the DNA polymerase type-B-like family.</text>
</comment>
<evidence type="ECO:0000256" key="6">
    <source>
        <dbReference type="ARBA" id="ARBA00022723"/>
    </source>
</evidence>
<evidence type="ECO:0000256" key="1">
    <source>
        <dbReference type="ARBA" id="ARBA00001936"/>
    </source>
</evidence>
<feature type="compositionally biased region" description="Low complexity" evidence="8">
    <location>
        <begin position="893"/>
        <end position="917"/>
    </location>
</feature>
<evidence type="ECO:0000313" key="12">
    <source>
        <dbReference type="Proteomes" id="UP001209540"/>
    </source>
</evidence>
<evidence type="ECO:0000259" key="10">
    <source>
        <dbReference type="Pfam" id="PF22600"/>
    </source>
</evidence>
<keyword evidence="12" id="KW-1185">Reference proteome</keyword>
<sequence>MPASPLTSRLSNGTIPDISTTTTTTATIVTKMNSSSSHDNNNNNNKNDETMNENEHEKLSQVLLETADQENVTMIRCPTTSSASSPPQSDDYNDNSSDTLSHNTDTLSADSCDSFCTTQQYPSSESKEELVTLDYYLSSPTCASTVITLDRIYQDNLSVEMLSLFEELLPTRESYERRMGLVRKIERLLNTEWPNKDIRVHLFGSSVNDLGTSQSDVDLCITTPWNGLRSMQHVVCVPRAKVPIVRLSDPESGLACDINVNNTLALQNTKMIKTYVALDPRVRPFIMIIKHWTKQRRLNDAANGGTLSTYTWTCMVINFLQMREPPILPVLHQLADEKDSNNNNNDENNDENESSFCMDVDRLRGFGDANFESLGGLLFGFFRRYAHEFDYEEQVVSVRHGQYLTKAEKGWDVGRNQSSLCVEEPFNVSRNLGNSADQASVQGLLVEFRRACHLLAAGASLDLVCEAYVPMTLSPTPQARPLPSLSNPSLLEEQPPQPQQLISDPSSSLSHSMLPPQPSQLQPPPHMTHNNARRMTHPTIQPSSLPAPLPSVVLPIHPHSTNTSASIDSSSLHHPHDRHRSPETIFIHPSSISTTTPSPSNKSNNNHHHPSSSSPYLQPIHMEGPATFRPCFNSTSSSSSSPYHSPSLPPSSVVSGYRVRNMRHSSHPLTCCTAAASVPGMSAPIAITIALPPPTSSPYVNTLQQHHPTNNKKTPHSGGDTRTVDSILARYSNKPPLPPSSRSRGGSTDYSISMNGGMTPPPLHHRRSSAASSSKGSNRRMSRQSSIDWPSISPTSSATLELARQQKQQQQQNRRRRWSTVKHDPTPVTKKTMADVIKEQHQEERVSNSYQKSSQQQSQPQQQQKHRSRHRPKASSSSSNHHGGGRHRKKHNNNNSNNNSNSNNSNNTSSNNTKSRH</sequence>
<protein>
    <recommendedName>
        <fullName evidence="4">polynucleotide adenylyltransferase</fullName>
        <ecNumber evidence="4">2.7.7.19</ecNumber>
    </recommendedName>
</protein>
<feature type="region of interest" description="Disordered" evidence="8">
    <location>
        <begin position="475"/>
        <end position="654"/>
    </location>
</feature>
<evidence type="ECO:0000256" key="4">
    <source>
        <dbReference type="ARBA" id="ARBA00012388"/>
    </source>
</evidence>
<keyword evidence="6" id="KW-0479">Metal-binding</keyword>
<dbReference type="SUPFAM" id="SSF81301">
    <property type="entry name" value="Nucleotidyltransferase"/>
    <property type="match status" value="1"/>
</dbReference>
<dbReference type="Pfam" id="PF03828">
    <property type="entry name" value="PAP_assoc"/>
    <property type="match status" value="1"/>
</dbReference>
<dbReference type="PANTHER" id="PTHR12271">
    <property type="entry name" value="POLY A POLYMERASE CID PAP -RELATED"/>
    <property type="match status" value="1"/>
</dbReference>
<feature type="compositionally biased region" description="Low complexity" evidence="8">
    <location>
        <begin position="78"/>
        <end position="89"/>
    </location>
</feature>
<dbReference type="SUPFAM" id="SSF81631">
    <property type="entry name" value="PAP/OAS1 substrate-binding domain"/>
    <property type="match status" value="1"/>
</dbReference>
<feature type="compositionally biased region" description="Low complexity" evidence="8">
    <location>
        <begin position="14"/>
        <end position="45"/>
    </location>
</feature>
<evidence type="ECO:0000256" key="7">
    <source>
        <dbReference type="ARBA" id="ARBA00022842"/>
    </source>
</evidence>
<feature type="compositionally biased region" description="Low complexity" evidence="8">
    <location>
        <begin position="851"/>
        <end position="863"/>
    </location>
</feature>
<feature type="domain" description="Poly(A) RNA polymerase mitochondrial-like central palm" evidence="10">
    <location>
        <begin position="230"/>
        <end position="276"/>
    </location>
</feature>
<dbReference type="AlphaFoldDB" id="A0AAD5P9I0"/>
<evidence type="ECO:0000259" key="9">
    <source>
        <dbReference type="Pfam" id="PF03828"/>
    </source>
</evidence>
<evidence type="ECO:0000256" key="5">
    <source>
        <dbReference type="ARBA" id="ARBA00022679"/>
    </source>
</evidence>
<feature type="domain" description="Poly(A) RNA polymerase mitochondrial-like central palm" evidence="10">
    <location>
        <begin position="157"/>
        <end position="224"/>
    </location>
</feature>
<dbReference type="EMBL" id="JAIXMP010000032">
    <property type="protein sequence ID" value="KAI9250474.1"/>
    <property type="molecule type" value="Genomic_DNA"/>
</dbReference>
<feature type="region of interest" description="Disordered" evidence="8">
    <location>
        <begin position="1"/>
        <end position="56"/>
    </location>
</feature>
<gene>
    <name evidence="11" type="ORF">BDA99DRAFT_563989</name>
</gene>
<proteinExistence type="inferred from homology"/>
<feature type="compositionally biased region" description="Basic residues" evidence="8">
    <location>
        <begin position="883"/>
        <end position="892"/>
    </location>
</feature>
<feature type="compositionally biased region" description="Pro residues" evidence="8">
    <location>
        <begin position="515"/>
        <end position="526"/>
    </location>
</feature>
<evidence type="ECO:0000256" key="3">
    <source>
        <dbReference type="ARBA" id="ARBA00008593"/>
    </source>
</evidence>
<feature type="compositionally biased region" description="Basic and acidic residues" evidence="8">
    <location>
        <begin position="46"/>
        <end position="56"/>
    </location>
</feature>
<dbReference type="InterPro" id="IPR002058">
    <property type="entry name" value="PAP_assoc"/>
</dbReference>
<dbReference type="CDD" id="cd05402">
    <property type="entry name" value="NT_PAP_TUTase"/>
    <property type="match status" value="1"/>
</dbReference>
<feature type="compositionally biased region" description="Polar residues" evidence="8">
    <location>
        <begin position="1"/>
        <end position="13"/>
    </location>
</feature>
<dbReference type="GO" id="GO:1990817">
    <property type="term" value="F:poly(A) RNA polymerase activity"/>
    <property type="evidence" value="ECO:0007669"/>
    <property type="project" value="UniProtKB-EC"/>
</dbReference>
<feature type="compositionally biased region" description="Basic and acidic residues" evidence="8">
    <location>
        <begin position="832"/>
        <end position="846"/>
    </location>
</feature>
<feature type="compositionally biased region" description="Polar residues" evidence="8">
    <location>
        <begin position="783"/>
        <end position="799"/>
    </location>
</feature>
<feature type="compositionally biased region" description="Low complexity" evidence="8">
    <location>
        <begin position="481"/>
        <end position="514"/>
    </location>
</feature>
<comment type="caution">
    <text evidence="11">The sequence shown here is derived from an EMBL/GenBank/DDBJ whole genome shotgun (WGS) entry which is preliminary data.</text>
</comment>
<comment type="cofactor">
    <cofactor evidence="2">
        <name>Mg(2+)</name>
        <dbReference type="ChEBI" id="CHEBI:18420"/>
    </cofactor>
</comment>
<dbReference type="GO" id="GO:0010605">
    <property type="term" value="P:negative regulation of macromolecule metabolic process"/>
    <property type="evidence" value="ECO:0007669"/>
    <property type="project" value="UniProtKB-ARBA"/>
</dbReference>
<dbReference type="GO" id="GO:0031123">
    <property type="term" value="P:RNA 3'-end processing"/>
    <property type="evidence" value="ECO:0007669"/>
    <property type="project" value="TreeGrafter"/>
</dbReference>
<reference evidence="11" key="1">
    <citation type="journal article" date="2022" name="IScience">
        <title>Evolution of zygomycete secretomes and the origins of terrestrial fungal ecologies.</title>
        <authorList>
            <person name="Chang Y."/>
            <person name="Wang Y."/>
            <person name="Mondo S."/>
            <person name="Ahrendt S."/>
            <person name="Andreopoulos W."/>
            <person name="Barry K."/>
            <person name="Beard J."/>
            <person name="Benny G.L."/>
            <person name="Blankenship S."/>
            <person name="Bonito G."/>
            <person name="Cuomo C."/>
            <person name="Desiro A."/>
            <person name="Gervers K.A."/>
            <person name="Hundley H."/>
            <person name="Kuo A."/>
            <person name="LaButti K."/>
            <person name="Lang B.F."/>
            <person name="Lipzen A."/>
            <person name="O'Donnell K."/>
            <person name="Pangilinan J."/>
            <person name="Reynolds N."/>
            <person name="Sandor L."/>
            <person name="Smith M.E."/>
            <person name="Tsang A."/>
            <person name="Grigoriev I.V."/>
            <person name="Stajich J.E."/>
            <person name="Spatafora J.W."/>
        </authorList>
    </citation>
    <scope>NUCLEOTIDE SEQUENCE</scope>
    <source>
        <strain evidence="11">RSA 2281</strain>
    </source>
</reference>
<feature type="compositionally biased region" description="Basic residues" evidence="8">
    <location>
        <begin position="864"/>
        <end position="873"/>
    </location>
</feature>
<feature type="compositionally biased region" description="Low complexity" evidence="8">
    <location>
        <begin position="542"/>
        <end position="570"/>
    </location>
</feature>
<name>A0AAD5P9I0_9FUNG</name>
<feature type="compositionally biased region" description="Polar residues" evidence="8">
    <location>
        <begin position="697"/>
        <end position="708"/>
    </location>
</feature>
<organism evidence="11 12">
    <name type="scientific">Phascolomyces articulosus</name>
    <dbReference type="NCBI Taxonomy" id="60185"/>
    <lineage>
        <taxon>Eukaryota</taxon>
        <taxon>Fungi</taxon>
        <taxon>Fungi incertae sedis</taxon>
        <taxon>Mucoromycota</taxon>
        <taxon>Mucoromycotina</taxon>
        <taxon>Mucoromycetes</taxon>
        <taxon>Mucorales</taxon>
        <taxon>Lichtheimiaceae</taxon>
        <taxon>Phascolomyces</taxon>
    </lineage>
</organism>
<feature type="domain" description="PAP-associated" evidence="9">
    <location>
        <begin position="373"/>
        <end position="429"/>
    </location>
</feature>
<dbReference type="Gene3D" id="1.10.1410.10">
    <property type="match status" value="1"/>
</dbReference>
<reference evidence="11" key="2">
    <citation type="submission" date="2023-02" db="EMBL/GenBank/DDBJ databases">
        <authorList>
            <consortium name="DOE Joint Genome Institute"/>
            <person name="Mondo S.J."/>
            <person name="Chang Y."/>
            <person name="Wang Y."/>
            <person name="Ahrendt S."/>
            <person name="Andreopoulos W."/>
            <person name="Barry K."/>
            <person name="Beard J."/>
            <person name="Benny G.L."/>
            <person name="Blankenship S."/>
            <person name="Bonito G."/>
            <person name="Cuomo C."/>
            <person name="Desiro A."/>
            <person name="Gervers K.A."/>
            <person name="Hundley H."/>
            <person name="Kuo A."/>
            <person name="LaButti K."/>
            <person name="Lang B.F."/>
            <person name="Lipzen A."/>
            <person name="O'Donnell K."/>
            <person name="Pangilinan J."/>
            <person name="Reynolds N."/>
            <person name="Sandor L."/>
            <person name="Smith M.W."/>
            <person name="Tsang A."/>
            <person name="Grigoriev I.V."/>
            <person name="Stajich J.E."/>
            <person name="Spatafora J.W."/>
        </authorList>
    </citation>
    <scope>NUCLEOTIDE SEQUENCE</scope>
    <source>
        <strain evidence="11">RSA 2281</strain>
    </source>
</reference>
<dbReference type="GO" id="GO:0046872">
    <property type="term" value="F:metal ion binding"/>
    <property type="evidence" value="ECO:0007669"/>
    <property type="project" value="UniProtKB-KW"/>
</dbReference>
<dbReference type="InterPro" id="IPR043519">
    <property type="entry name" value="NT_sf"/>
</dbReference>
<keyword evidence="7" id="KW-0460">Magnesium</keyword>